<dbReference type="Proteomes" id="UP001501521">
    <property type="component" value="Unassembled WGS sequence"/>
</dbReference>
<dbReference type="Gene3D" id="3.90.420.10">
    <property type="entry name" value="Oxidoreductase, molybdopterin-binding domain"/>
    <property type="match status" value="1"/>
</dbReference>
<gene>
    <name evidence="3" type="ORF">GCM10025789_07960</name>
</gene>
<dbReference type="Pfam" id="PF00174">
    <property type="entry name" value="Oxidored_molyb"/>
    <property type="match status" value="1"/>
</dbReference>
<dbReference type="SUPFAM" id="SSF56524">
    <property type="entry name" value="Oxidoreductase molybdopterin-binding domain"/>
    <property type="match status" value="1"/>
</dbReference>
<evidence type="ECO:0000256" key="1">
    <source>
        <dbReference type="SAM" id="MobiDB-lite"/>
    </source>
</evidence>
<dbReference type="PANTHER" id="PTHR19372:SF7">
    <property type="entry name" value="SULFITE OXIDASE, MITOCHONDRIAL"/>
    <property type="match status" value="1"/>
</dbReference>
<organism evidence="3 4">
    <name type="scientific">Tessaracoccus lubricantis</name>
    <dbReference type="NCBI Taxonomy" id="545543"/>
    <lineage>
        <taxon>Bacteria</taxon>
        <taxon>Bacillati</taxon>
        <taxon>Actinomycetota</taxon>
        <taxon>Actinomycetes</taxon>
        <taxon>Propionibacteriales</taxon>
        <taxon>Propionibacteriaceae</taxon>
        <taxon>Tessaracoccus</taxon>
    </lineage>
</organism>
<dbReference type="InterPro" id="IPR014756">
    <property type="entry name" value="Ig_E-set"/>
</dbReference>
<name>A0ABP9F3X5_9ACTN</name>
<dbReference type="InterPro" id="IPR000572">
    <property type="entry name" value="OxRdtase_Mopterin-bd_dom"/>
</dbReference>
<sequence>MEEIRRLLRLPPPATPAPAAPPDANLAIPGLTPLYTANDDFYRIDTALSIPQVDPEQWSLEVRGLVNRPFTLTYADLLAMPHVESDITLACVSNEVGGNLVGNPRWQGVPLRALLERAGVHDGATQLLGRSVDGFTAGFPTEVAMEGGALVALGMNGEPLPALHGFPARLVVPGLYGYVSATKWLSVIELTTFEAEAGYWIPRGWAREGPIKTQSRIDVPRSRDSVAAGRQPIAGVAWAPTRGIEMVEVSIDGGPWREARLAAGLNVDTWRQWVYEWDATPGSHTIAVRASDGSGDTQTDVRTPVAPDGASGHHTIEVRVE</sequence>
<comment type="caution">
    <text evidence="3">The sequence shown here is derived from an EMBL/GenBank/DDBJ whole genome shotgun (WGS) entry which is preliminary data.</text>
</comment>
<proteinExistence type="predicted"/>
<accession>A0ABP9F3X5</accession>
<evidence type="ECO:0000259" key="2">
    <source>
        <dbReference type="Pfam" id="PF00174"/>
    </source>
</evidence>
<dbReference type="InterPro" id="IPR036374">
    <property type="entry name" value="OxRdtase_Mopterin-bd_sf"/>
</dbReference>
<dbReference type="Gene3D" id="2.60.40.650">
    <property type="match status" value="1"/>
</dbReference>
<protein>
    <recommendedName>
        <fullName evidence="2">Oxidoreductase molybdopterin-binding domain-containing protein</fullName>
    </recommendedName>
</protein>
<feature type="domain" description="Oxidoreductase molybdopterin-binding" evidence="2">
    <location>
        <begin position="48"/>
        <end position="200"/>
    </location>
</feature>
<dbReference type="PANTHER" id="PTHR19372">
    <property type="entry name" value="SULFITE REDUCTASE"/>
    <property type="match status" value="1"/>
</dbReference>
<keyword evidence="4" id="KW-1185">Reference proteome</keyword>
<feature type="region of interest" description="Disordered" evidence="1">
    <location>
        <begin position="290"/>
        <end position="321"/>
    </location>
</feature>
<reference evidence="4" key="1">
    <citation type="journal article" date="2019" name="Int. J. Syst. Evol. Microbiol.">
        <title>The Global Catalogue of Microorganisms (GCM) 10K type strain sequencing project: providing services to taxonomists for standard genome sequencing and annotation.</title>
        <authorList>
            <consortium name="The Broad Institute Genomics Platform"/>
            <consortium name="The Broad Institute Genome Sequencing Center for Infectious Disease"/>
            <person name="Wu L."/>
            <person name="Ma J."/>
        </authorList>
    </citation>
    <scope>NUCLEOTIDE SEQUENCE [LARGE SCALE GENOMIC DNA]</scope>
    <source>
        <strain evidence="4">JCM 19125</strain>
    </source>
</reference>
<dbReference type="EMBL" id="BAABLV010000013">
    <property type="protein sequence ID" value="GAA4893223.1"/>
    <property type="molecule type" value="Genomic_DNA"/>
</dbReference>
<evidence type="ECO:0000313" key="3">
    <source>
        <dbReference type="EMBL" id="GAA4893223.1"/>
    </source>
</evidence>
<evidence type="ECO:0000313" key="4">
    <source>
        <dbReference type="Proteomes" id="UP001501521"/>
    </source>
</evidence>
<dbReference type="SUPFAM" id="SSF81296">
    <property type="entry name" value="E set domains"/>
    <property type="match status" value="1"/>
</dbReference>
<dbReference type="CDD" id="cd02110">
    <property type="entry name" value="SO_family_Moco_dimer"/>
    <property type="match status" value="1"/>
</dbReference>